<evidence type="ECO:0000256" key="10">
    <source>
        <dbReference type="RuleBase" id="RU000688"/>
    </source>
</evidence>
<dbReference type="PANTHER" id="PTHR24238:SF73">
    <property type="entry name" value="RYAMIDE RECEPTOR"/>
    <property type="match status" value="1"/>
</dbReference>
<dbReference type="InterPro" id="IPR000611">
    <property type="entry name" value="NPY_rcpt"/>
</dbReference>
<evidence type="ECO:0000256" key="8">
    <source>
        <dbReference type="ARBA" id="ARBA00023170"/>
    </source>
</evidence>
<dbReference type="PANTHER" id="PTHR24238">
    <property type="entry name" value="G-PROTEIN COUPLED RECEPTOR"/>
    <property type="match status" value="1"/>
</dbReference>
<accession>A0A1B6HNX7</accession>
<comment type="subcellular location">
    <subcellularLocation>
        <location evidence="1">Cell membrane</location>
        <topology evidence="1">Multi-pass membrane protein</topology>
    </subcellularLocation>
</comment>
<dbReference type="CDD" id="cd15392">
    <property type="entry name" value="7tmA_PR4-like"/>
    <property type="match status" value="1"/>
</dbReference>
<keyword evidence="9 10" id="KW-0807">Transducer</keyword>
<protein>
    <recommendedName>
        <fullName evidence="12">G-protein coupled receptors family 1 profile domain-containing protein</fullName>
    </recommendedName>
</protein>
<keyword evidence="6 10" id="KW-0297">G-protein coupled receptor</keyword>
<keyword evidence="4 10" id="KW-0812">Transmembrane</keyword>
<sequence length="452" mass="51910">MCERDRSRGCNDTGLTVCTSVWDNLSCVLDYNLSQGLDCESPSGGALTSAYFHVLVYVLYCAIFLLALLGNGLVCYVVHSSPRMRTVTNLFIVNLAVGDILMTVFCVPFTFVTTLLLQYWPFGRTMCSTVSYSQAISVFVSAYTLVAISIDRFMAIMWPLKPRMGKRQAKVIILIVWLVALLTALPIPLVSRIGYPTHWHQMCDKGICHEVWENEEHRTLYSMSLLVLQYVIPLLVLIFTYSSIAVVVWGKRPPGEAENCRDQRMARSKRKMIKMMVVVVVVFTVCWLPLNVLNLVWESNPSISSWSGLPFLWFAFHWLAMSHTCYNPVIYCWMLQLVWESNPSISSWSGLPFLWFAFHWLAMSHTCYNPVIYCWMNSRFRAGFSTVLHIFPNKYQGAHSQHEHSVLHRFNTSTTYLSSRREPNQSLKSVSLSERNTLYKSKSAVHYRDNQM</sequence>
<feature type="transmembrane region" description="Helical" evidence="11">
    <location>
        <begin position="132"/>
        <end position="150"/>
    </location>
</feature>
<reference evidence="13" key="1">
    <citation type="submission" date="2015-11" db="EMBL/GenBank/DDBJ databases">
        <title>De novo transcriptome assembly of four potential Pierce s Disease insect vectors from Arizona vineyards.</title>
        <authorList>
            <person name="Tassone E.E."/>
        </authorList>
    </citation>
    <scope>NUCLEOTIDE SEQUENCE</scope>
</reference>
<dbReference type="PROSITE" id="PS50262">
    <property type="entry name" value="G_PROTEIN_RECEP_F1_2"/>
    <property type="match status" value="1"/>
</dbReference>
<keyword evidence="3" id="KW-1003">Cell membrane</keyword>
<evidence type="ECO:0000256" key="6">
    <source>
        <dbReference type="ARBA" id="ARBA00023040"/>
    </source>
</evidence>
<dbReference type="InterPro" id="IPR017452">
    <property type="entry name" value="GPCR_Rhodpsn_7TM"/>
</dbReference>
<evidence type="ECO:0000256" key="7">
    <source>
        <dbReference type="ARBA" id="ARBA00023136"/>
    </source>
</evidence>
<feature type="transmembrane region" description="Helical" evidence="11">
    <location>
        <begin position="90"/>
        <end position="120"/>
    </location>
</feature>
<evidence type="ECO:0000256" key="11">
    <source>
        <dbReference type="SAM" id="Phobius"/>
    </source>
</evidence>
<gene>
    <name evidence="13" type="ORF">g.8845</name>
</gene>
<evidence type="ECO:0000256" key="4">
    <source>
        <dbReference type="ARBA" id="ARBA00022692"/>
    </source>
</evidence>
<feature type="domain" description="G-protein coupled receptors family 1 profile" evidence="12">
    <location>
        <begin position="70"/>
        <end position="331"/>
    </location>
</feature>
<dbReference type="PRINTS" id="PR00237">
    <property type="entry name" value="GPCRRHODOPSN"/>
</dbReference>
<feature type="transmembrane region" description="Helical" evidence="11">
    <location>
        <begin position="50"/>
        <end position="78"/>
    </location>
</feature>
<evidence type="ECO:0000256" key="1">
    <source>
        <dbReference type="ARBA" id="ARBA00004651"/>
    </source>
</evidence>
<comment type="similarity">
    <text evidence="2 10">Belongs to the G-protein coupled receptor 1 family.</text>
</comment>
<evidence type="ECO:0000313" key="13">
    <source>
        <dbReference type="EMBL" id="JAS76363.1"/>
    </source>
</evidence>
<dbReference type="EMBL" id="GECU01031343">
    <property type="protein sequence ID" value="JAS76363.1"/>
    <property type="molecule type" value="Transcribed_RNA"/>
</dbReference>
<dbReference type="InterPro" id="IPR000276">
    <property type="entry name" value="GPCR_Rhodpsn"/>
</dbReference>
<evidence type="ECO:0000256" key="9">
    <source>
        <dbReference type="ARBA" id="ARBA00023224"/>
    </source>
</evidence>
<dbReference type="GO" id="GO:0004983">
    <property type="term" value="F:neuropeptide Y receptor activity"/>
    <property type="evidence" value="ECO:0007669"/>
    <property type="project" value="InterPro"/>
</dbReference>
<proteinExistence type="inferred from homology"/>
<evidence type="ECO:0000256" key="2">
    <source>
        <dbReference type="ARBA" id="ARBA00010663"/>
    </source>
</evidence>
<dbReference type="AlphaFoldDB" id="A0A1B6HNX7"/>
<feature type="transmembrane region" description="Helical" evidence="11">
    <location>
        <begin position="271"/>
        <end position="290"/>
    </location>
</feature>
<keyword evidence="7 11" id="KW-0472">Membrane</keyword>
<evidence type="ECO:0000256" key="3">
    <source>
        <dbReference type="ARBA" id="ARBA00022475"/>
    </source>
</evidence>
<organism evidence="13">
    <name type="scientific">Homalodisca liturata</name>
    <dbReference type="NCBI Taxonomy" id="320908"/>
    <lineage>
        <taxon>Eukaryota</taxon>
        <taxon>Metazoa</taxon>
        <taxon>Ecdysozoa</taxon>
        <taxon>Arthropoda</taxon>
        <taxon>Hexapoda</taxon>
        <taxon>Insecta</taxon>
        <taxon>Pterygota</taxon>
        <taxon>Neoptera</taxon>
        <taxon>Paraneoptera</taxon>
        <taxon>Hemiptera</taxon>
        <taxon>Auchenorrhyncha</taxon>
        <taxon>Membracoidea</taxon>
        <taxon>Cicadellidae</taxon>
        <taxon>Cicadellinae</taxon>
        <taxon>Proconiini</taxon>
        <taxon>Homalodisca</taxon>
    </lineage>
</organism>
<dbReference type="PROSITE" id="PS00237">
    <property type="entry name" value="G_PROTEIN_RECEP_F1_1"/>
    <property type="match status" value="1"/>
</dbReference>
<dbReference type="GO" id="GO:0005886">
    <property type="term" value="C:plasma membrane"/>
    <property type="evidence" value="ECO:0007669"/>
    <property type="project" value="UniProtKB-SubCell"/>
</dbReference>
<dbReference type="SUPFAM" id="SSF81321">
    <property type="entry name" value="Family A G protein-coupled receptor-like"/>
    <property type="match status" value="2"/>
</dbReference>
<evidence type="ECO:0000256" key="5">
    <source>
        <dbReference type="ARBA" id="ARBA00022989"/>
    </source>
</evidence>
<dbReference type="Pfam" id="PF00001">
    <property type="entry name" value="7tm_1"/>
    <property type="match status" value="1"/>
</dbReference>
<dbReference type="PRINTS" id="PR01012">
    <property type="entry name" value="NRPEPTIDEYR"/>
</dbReference>
<keyword evidence="8 10" id="KW-0675">Receptor</keyword>
<feature type="transmembrane region" description="Helical" evidence="11">
    <location>
        <begin position="227"/>
        <end position="250"/>
    </location>
</feature>
<dbReference type="FunFam" id="1.20.1070.10:FF:000291">
    <property type="entry name" value="Predicted protein"/>
    <property type="match status" value="1"/>
</dbReference>
<keyword evidence="5 11" id="KW-1133">Transmembrane helix</keyword>
<dbReference type="Gene3D" id="1.20.1070.10">
    <property type="entry name" value="Rhodopsin 7-helix transmembrane proteins"/>
    <property type="match status" value="2"/>
</dbReference>
<evidence type="ECO:0000259" key="12">
    <source>
        <dbReference type="PROSITE" id="PS50262"/>
    </source>
</evidence>
<name>A0A1B6HNX7_9HEMI</name>
<feature type="transmembrane region" description="Helical" evidence="11">
    <location>
        <begin position="171"/>
        <end position="190"/>
    </location>
</feature>